<protein>
    <recommendedName>
        <fullName evidence="3">ferric-chelate reductase (NADPH)</fullName>
        <ecNumber evidence="3">1.16.1.9</ecNumber>
    </recommendedName>
</protein>
<dbReference type="InterPro" id="IPR039261">
    <property type="entry name" value="FNR_nucleotide-bd"/>
</dbReference>
<evidence type="ECO:0000256" key="7">
    <source>
        <dbReference type="ARBA" id="ARBA00022982"/>
    </source>
</evidence>
<feature type="transmembrane region" description="Helical" evidence="14">
    <location>
        <begin position="43"/>
        <end position="64"/>
    </location>
</feature>
<evidence type="ECO:0000256" key="5">
    <source>
        <dbReference type="ARBA" id="ARBA00022475"/>
    </source>
</evidence>
<evidence type="ECO:0000256" key="4">
    <source>
        <dbReference type="ARBA" id="ARBA00022448"/>
    </source>
</evidence>
<dbReference type="AlphaFoldDB" id="B6Q2K4"/>
<dbReference type="PANTHER" id="PTHR32361">
    <property type="entry name" value="FERRIC/CUPRIC REDUCTASE TRANSMEMBRANE COMPONENT"/>
    <property type="match status" value="1"/>
</dbReference>
<evidence type="ECO:0000256" key="6">
    <source>
        <dbReference type="ARBA" id="ARBA00022692"/>
    </source>
</evidence>
<keyword evidence="4" id="KW-0813">Transport</keyword>
<keyword evidence="8 14" id="KW-1133">Transmembrane helix</keyword>
<evidence type="ECO:0000256" key="2">
    <source>
        <dbReference type="ARBA" id="ARBA00006278"/>
    </source>
</evidence>
<keyword evidence="10" id="KW-0406">Ion transport</keyword>
<dbReference type="HOGENOM" id="CLU_010365_7_1_1"/>
<dbReference type="InterPro" id="IPR013112">
    <property type="entry name" value="FAD-bd_8"/>
</dbReference>
<dbReference type="InterPro" id="IPR013130">
    <property type="entry name" value="Fe3_Rdtase_TM_dom"/>
</dbReference>
<dbReference type="InterPro" id="IPR017927">
    <property type="entry name" value="FAD-bd_FR_type"/>
</dbReference>
<keyword evidence="6 14" id="KW-0812">Transmembrane</keyword>
<dbReference type="EC" id="1.16.1.9" evidence="3"/>
<feature type="region of interest" description="Disordered" evidence="13">
    <location>
        <begin position="86"/>
        <end position="121"/>
    </location>
</feature>
<feature type="transmembrane region" description="Helical" evidence="14">
    <location>
        <begin position="237"/>
        <end position="260"/>
    </location>
</feature>
<evidence type="ECO:0000313" key="17">
    <source>
        <dbReference type="Proteomes" id="UP000001294"/>
    </source>
</evidence>
<proteinExistence type="inferred from homology"/>
<feature type="transmembrane region" description="Helical" evidence="14">
    <location>
        <begin position="280"/>
        <end position="303"/>
    </location>
</feature>
<dbReference type="EMBL" id="DS995899">
    <property type="protein sequence ID" value="EEA26961.1"/>
    <property type="molecule type" value="Genomic_DNA"/>
</dbReference>
<dbReference type="FunFam" id="3.40.50.80:FF:000061">
    <property type="entry name" value="Metalloreductase transmembrane component, putative"/>
    <property type="match status" value="1"/>
</dbReference>
<evidence type="ECO:0000256" key="13">
    <source>
        <dbReference type="SAM" id="MobiDB-lite"/>
    </source>
</evidence>
<feature type="transmembrane region" description="Helical" evidence="14">
    <location>
        <begin position="153"/>
        <end position="175"/>
    </location>
</feature>
<dbReference type="Pfam" id="PF08022">
    <property type="entry name" value="FAD_binding_8"/>
    <property type="match status" value="1"/>
</dbReference>
<dbReference type="OrthoDB" id="167398at2759"/>
<dbReference type="PhylomeDB" id="B6Q2K4"/>
<evidence type="ECO:0000256" key="3">
    <source>
        <dbReference type="ARBA" id="ARBA00012668"/>
    </source>
</evidence>
<comment type="subcellular location">
    <subcellularLocation>
        <location evidence="1">Cell membrane</location>
        <topology evidence="1">Multi-pass membrane protein</topology>
    </subcellularLocation>
</comment>
<comment type="similarity">
    <text evidence="2">Belongs to the ferric reductase (FRE) family.</text>
</comment>
<dbReference type="SFLD" id="SFLDS00052">
    <property type="entry name" value="Ferric_Reductase_Domain"/>
    <property type="match status" value="1"/>
</dbReference>
<dbReference type="SFLD" id="SFLDG01168">
    <property type="entry name" value="Ferric_reductase_subgroup_(FRE"/>
    <property type="match status" value="1"/>
</dbReference>
<evidence type="ECO:0000259" key="15">
    <source>
        <dbReference type="PROSITE" id="PS51384"/>
    </source>
</evidence>
<dbReference type="InterPro" id="IPR013121">
    <property type="entry name" value="Fe_red_NAD-bd_6"/>
</dbReference>
<feature type="domain" description="FAD-binding FR-type" evidence="15">
    <location>
        <begin position="366"/>
        <end position="477"/>
    </location>
</feature>
<dbReference type="SUPFAM" id="SSF63380">
    <property type="entry name" value="Riboflavin synthase domain-like"/>
    <property type="match status" value="1"/>
</dbReference>
<keyword evidence="7" id="KW-0249">Electron transport</keyword>
<dbReference type="Proteomes" id="UP000001294">
    <property type="component" value="Unassembled WGS sequence"/>
</dbReference>
<comment type="catalytic activity">
    <reaction evidence="12">
        <text>2 a Fe(II)-siderophore + NADP(+) + H(+) = 2 a Fe(III)-siderophore + NADPH</text>
        <dbReference type="Rhea" id="RHEA:28795"/>
        <dbReference type="Rhea" id="RHEA-COMP:11342"/>
        <dbReference type="Rhea" id="RHEA-COMP:11344"/>
        <dbReference type="ChEBI" id="CHEBI:15378"/>
        <dbReference type="ChEBI" id="CHEBI:29033"/>
        <dbReference type="ChEBI" id="CHEBI:29034"/>
        <dbReference type="ChEBI" id="CHEBI:57783"/>
        <dbReference type="ChEBI" id="CHEBI:58349"/>
        <dbReference type="EC" id="1.16.1.9"/>
    </reaction>
</comment>
<feature type="compositionally biased region" description="Polar residues" evidence="13">
    <location>
        <begin position="86"/>
        <end position="103"/>
    </location>
</feature>
<name>B6Q2K4_TALMQ</name>
<dbReference type="GO" id="GO:0006826">
    <property type="term" value="P:iron ion transport"/>
    <property type="evidence" value="ECO:0007669"/>
    <property type="project" value="UniProtKB-ARBA"/>
</dbReference>
<dbReference type="STRING" id="441960.B6Q2K4"/>
<dbReference type="GO" id="GO:0005886">
    <property type="term" value="C:plasma membrane"/>
    <property type="evidence" value="ECO:0007669"/>
    <property type="project" value="UniProtKB-SubCell"/>
</dbReference>
<dbReference type="PROSITE" id="PS51384">
    <property type="entry name" value="FAD_FR"/>
    <property type="match status" value="1"/>
</dbReference>
<evidence type="ECO:0000256" key="8">
    <source>
        <dbReference type="ARBA" id="ARBA00022989"/>
    </source>
</evidence>
<evidence type="ECO:0000256" key="11">
    <source>
        <dbReference type="ARBA" id="ARBA00023136"/>
    </source>
</evidence>
<dbReference type="CDD" id="cd06186">
    <property type="entry name" value="NOX_Duox_like_FAD_NADP"/>
    <property type="match status" value="1"/>
</dbReference>
<feature type="transmembrane region" description="Helical" evidence="14">
    <location>
        <begin position="310"/>
        <end position="328"/>
    </location>
</feature>
<dbReference type="VEuPathDB" id="FungiDB:PMAA_018690"/>
<feature type="transmembrane region" description="Helical" evidence="14">
    <location>
        <begin position="195"/>
        <end position="216"/>
    </location>
</feature>
<dbReference type="Pfam" id="PF08030">
    <property type="entry name" value="NAD_binding_6"/>
    <property type="match status" value="2"/>
</dbReference>
<sequence length="797" mass="89911">MAGNMFESLISLAKRINVPITASTTAADQAEMQRDPWSQSGKYALGWVYFSVVVVVLTSLVRVYHLLSDRIRVAVHREINLLSPNGNSAGTSDQELTSAATDSSTRKFFPKTGPLPSSSRQHESSLLAPMSISIAVFRWVFYRPIPTLVIGKLRIVFPALSVVALVTACLVFITLYCFLPQPLYYTSIALGSPPLAIRAGMVAVAMIPWITALGTKPNVLALVTGISHERLNVIHRWLGYLCLFMSLVHMIPFYITPVWADAGAYALFSQNLIPQGVQMYIYGSGIAAFVPLAVLCIHSLSFIRSRAYELFAYLHGPIAVVFLGMLIWHTQNFLMSWNYLWATIAVWFFSYCIRGIYLNWFYPLRFSWLIGEESSVTILPGNAVKVTIPTEMRWRPGQFIYLRMPGISPLENHPFTIASLCSDDFPSNYGPEYRDMVLVFRPFGGFTKKVMETAKRKGPYKIYRAMLDGPYGGMQRELAAFDDVVFFAGGSGITAIASQLLNLIKRMRDGHAVTKTVRVVWVLRRPETMEWFKEELRICREYAPPSSVFCNFYLTGTDKDKAYATETVNEILHGVSNKRNSAWIREAAGGDLQQEKELRRENEDDIAPLPNAHLAGGVGSSSYPPPAAYTHYDPYAPYAYGSPPQATPYGAPQAQHQGFNFGFQQNQFQQNQFPQQQQYNHDQYQQYGQMMQQAPQHLPQQLHPISTTASNTRNTLTRFAFLPRQKQDSWRTDYSRPNITELLQEQSKSWGRRTCVFVCGPPSMRVEVATTVARLQHLVMTDPSKDEVFLHAENYAI</sequence>
<evidence type="ECO:0000256" key="10">
    <source>
        <dbReference type="ARBA" id="ARBA00023065"/>
    </source>
</evidence>
<keyword evidence="9" id="KW-0560">Oxidoreductase</keyword>
<evidence type="ECO:0000256" key="9">
    <source>
        <dbReference type="ARBA" id="ARBA00023002"/>
    </source>
</evidence>
<keyword evidence="5" id="KW-1003">Cell membrane</keyword>
<dbReference type="Pfam" id="PF01794">
    <property type="entry name" value="Ferric_reduct"/>
    <property type="match status" value="1"/>
</dbReference>
<keyword evidence="17" id="KW-1185">Reference proteome</keyword>
<dbReference type="Gene3D" id="3.40.50.80">
    <property type="entry name" value="Nucleotide-binding domain of ferredoxin-NADP reductase (FNR) module"/>
    <property type="match status" value="2"/>
</dbReference>
<keyword evidence="11 14" id="KW-0472">Membrane</keyword>
<evidence type="ECO:0000256" key="1">
    <source>
        <dbReference type="ARBA" id="ARBA00004651"/>
    </source>
</evidence>
<accession>B6Q2K4</accession>
<evidence type="ECO:0000256" key="14">
    <source>
        <dbReference type="SAM" id="Phobius"/>
    </source>
</evidence>
<dbReference type="SUPFAM" id="SSF52343">
    <property type="entry name" value="Ferredoxin reductase-like, C-terminal NADP-linked domain"/>
    <property type="match status" value="1"/>
</dbReference>
<evidence type="ECO:0000256" key="12">
    <source>
        <dbReference type="ARBA" id="ARBA00048483"/>
    </source>
</evidence>
<feature type="region of interest" description="Disordered" evidence="13">
    <location>
        <begin position="590"/>
        <end position="613"/>
    </location>
</feature>
<dbReference type="InterPro" id="IPR051410">
    <property type="entry name" value="Ferric/Cupric_Reductase"/>
</dbReference>
<dbReference type="GO" id="GO:0015677">
    <property type="term" value="P:copper ion import"/>
    <property type="evidence" value="ECO:0007669"/>
    <property type="project" value="TreeGrafter"/>
</dbReference>
<feature type="transmembrane region" description="Helical" evidence="14">
    <location>
        <begin position="340"/>
        <end position="362"/>
    </location>
</feature>
<organism evidence="16 17">
    <name type="scientific">Talaromyces marneffei (strain ATCC 18224 / CBS 334.59 / QM 7333)</name>
    <name type="common">Penicillium marneffei</name>
    <dbReference type="NCBI Taxonomy" id="441960"/>
    <lineage>
        <taxon>Eukaryota</taxon>
        <taxon>Fungi</taxon>
        <taxon>Dikarya</taxon>
        <taxon>Ascomycota</taxon>
        <taxon>Pezizomycotina</taxon>
        <taxon>Eurotiomycetes</taxon>
        <taxon>Eurotiomycetidae</taxon>
        <taxon>Eurotiales</taxon>
        <taxon>Trichocomaceae</taxon>
        <taxon>Talaromyces</taxon>
        <taxon>Talaromyces sect. Talaromyces</taxon>
    </lineage>
</organism>
<feature type="compositionally biased region" description="Basic and acidic residues" evidence="13">
    <location>
        <begin position="593"/>
        <end position="602"/>
    </location>
</feature>
<dbReference type="GO" id="GO:0006879">
    <property type="term" value="P:intracellular iron ion homeostasis"/>
    <property type="evidence" value="ECO:0007669"/>
    <property type="project" value="TreeGrafter"/>
</dbReference>
<dbReference type="PANTHER" id="PTHR32361:SF23">
    <property type="entry name" value="FERRIC-CHELATE REDUCTASE"/>
    <property type="match status" value="1"/>
</dbReference>
<dbReference type="GO" id="GO:0052851">
    <property type="term" value="F:ferric-chelate reductase (NADPH) activity"/>
    <property type="evidence" value="ECO:0007669"/>
    <property type="project" value="UniProtKB-EC"/>
</dbReference>
<gene>
    <name evidence="16" type="ORF">PMAA_018690</name>
</gene>
<dbReference type="InterPro" id="IPR017938">
    <property type="entry name" value="Riboflavin_synthase-like_b-brl"/>
</dbReference>
<reference evidence="17" key="1">
    <citation type="journal article" date="2015" name="Genome Announc.">
        <title>Genome sequence of the AIDS-associated pathogen Penicillium marneffei (ATCC18224) and its near taxonomic relative Talaromyces stipitatus (ATCC10500).</title>
        <authorList>
            <person name="Nierman W.C."/>
            <person name="Fedorova-Abrams N.D."/>
            <person name="Andrianopoulos A."/>
        </authorList>
    </citation>
    <scope>NUCLEOTIDE SEQUENCE [LARGE SCALE GENOMIC DNA]</scope>
    <source>
        <strain evidence="17">ATCC 18224 / CBS 334.59 / QM 7333</strain>
    </source>
</reference>
<evidence type="ECO:0000313" key="16">
    <source>
        <dbReference type="EMBL" id="EEA26961.1"/>
    </source>
</evidence>